<name>A0A850Q5C7_9RHOB</name>
<dbReference type="Gene3D" id="3.30.70.2940">
    <property type="match status" value="1"/>
</dbReference>
<evidence type="ECO:0000313" key="1">
    <source>
        <dbReference type="EMBL" id="NVO23312.1"/>
    </source>
</evidence>
<dbReference type="Proteomes" id="UP000592216">
    <property type="component" value="Unassembled WGS sequence"/>
</dbReference>
<dbReference type="InterPro" id="IPR019117">
    <property type="entry name" value="CRISPR-assoc_protein_Cmr3"/>
</dbReference>
<dbReference type="Gene3D" id="2.60.40.4350">
    <property type="match status" value="1"/>
</dbReference>
<protein>
    <recommendedName>
        <fullName evidence="3">Type III-B CRISPR module-associated protein Cmr3</fullName>
    </recommendedName>
</protein>
<evidence type="ECO:0000313" key="2">
    <source>
        <dbReference type="Proteomes" id="UP000592216"/>
    </source>
</evidence>
<accession>A0A850Q5C7</accession>
<sequence length="388" mass="41964">MALLLQLQTKGRGMMTERSFRFDANDTLMFRDGAPFNQADDGAAQARSVFPPNSSTLIGALRLKLAQNLGFPEQAWPSNFLGDGVNWQSEKSVLGSLQFSPILLSRRNEGQTSVLLPCPLSVVNVQSESGIQPALLSPSDETFETDIGAVRLPAVSSAMRFGKVKQLSQSFVELDDFSRILNGLPPKNPVAANKLWSNEVRTGIGIDETSRHTRDGELYFASHIRLHDDVSLDFSVTGLGCDEIASCSLPVGGEHRMMHLSNSEISFASVLKTIQEAQSDDAGRRGYCAIALSPMLLKKTIVPGTSLHPELSGTLVSACVGTAEWAGGWDSLSRRPIPMVQLLPAGTVLFFEKALGIETPKQGSIIKVGAATEWGLGHMIIGNWRKNT</sequence>
<dbReference type="AlphaFoldDB" id="A0A850Q5C7"/>
<gene>
    <name evidence="1" type="ORF">HJ536_08085</name>
</gene>
<evidence type="ECO:0008006" key="3">
    <source>
        <dbReference type="Google" id="ProtNLM"/>
    </source>
</evidence>
<proteinExistence type="predicted"/>
<organism evidence="1 2">
    <name type="scientific">Donghicola mangrovi</name>
    <dbReference type="NCBI Taxonomy" id="2729614"/>
    <lineage>
        <taxon>Bacteria</taxon>
        <taxon>Pseudomonadati</taxon>
        <taxon>Pseudomonadota</taxon>
        <taxon>Alphaproteobacteria</taxon>
        <taxon>Rhodobacterales</taxon>
        <taxon>Roseobacteraceae</taxon>
        <taxon>Donghicola</taxon>
    </lineage>
</organism>
<reference evidence="1 2" key="1">
    <citation type="submission" date="2020-04" db="EMBL/GenBank/DDBJ databases">
        <title>Donghicola sp., a member of the Rhodobacteraceae family isolated from mangrove forest in Thailand.</title>
        <authorList>
            <person name="Charoenyingcharoen P."/>
            <person name="Yukphan P."/>
        </authorList>
    </citation>
    <scope>NUCLEOTIDE SEQUENCE [LARGE SCALE GENOMIC DNA]</scope>
    <source>
        <strain evidence="1 2">B5-SW-15</strain>
    </source>
</reference>
<dbReference type="RefSeq" id="WP_177157355.1">
    <property type="nucleotide sequence ID" value="NZ_JABCJE010000003.1"/>
</dbReference>
<comment type="caution">
    <text evidence="1">The sequence shown here is derived from an EMBL/GenBank/DDBJ whole genome shotgun (WGS) entry which is preliminary data.</text>
</comment>
<dbReference type="EMBL" id="JABCJE010000003">
    <property type="protein sequence ID" value="NVO23312.1"/>
    <property type="molecule type" value="Genomic_DNA"/>
</dbReference>
<dbReference type="Pfam" id="PF09700">
    <property type="entry name" value="Cas_Cmr3"/>
    <property type="match status" value="1"/>
</dbReference>